<dbReference type="SUPFAM" id="SSF111384">
    <property type="entry name" value="OmpH-like"/>
    <property type="match status" value="1"/>
</dbReference>
<accession>Q1IV48</accession>
<evidence type="ECO:0000256" key="5">
    <source>
        <dbReference type="SAM" id="SignalP"/>
    </source>
</evidence>
<keyword evidence="2 5" id="KW-0732">Signal</keyword>
<proteinExistence type="inferred from homology"/>
<dbReference type="RefSeq" id="WP_011521054.1">
    <property type="nucleotide sequence ID" value="NC_008009.1"/>
</dbReference>
<dbReference type="PANTHER" id="PTHR35089">
    <property type="entry name" value="CHAPERONE PROTEIN SKP"/>
    <property type="match status" value="1"/>
</dbReference>
<dbReference type="OrthoDB" id="121586at2"/>
<comment type="similarity">
    <text evidence="1">Belongs to the Skp family.</text>
</comment>
<gene>
    <name evidence="6" type="ordered locus">Acid345_0247</name>
</gene>
<organism evidence="6 7">
    <name type="scientific">Koribacter versatilis (strain Ellin345)</name>
    <dbReference type="NCBI Taxonomy" id="204669"/>
    <lineage>
        <taxon>Bacteria</taxon>
        <taxon>Pseudomonadati</taxon>
        <taxon>Acidobacteriota</taxon>
        <taxon>Terriglobia</taxon>
        <taxon>Terriglobales</taxon>
        <taxon>Candidatus Korobacteraceae</taxon>
        <taxon>Candidatus Korobacter</taxon>
    </lineage>
</organism>
<dbReference type="SMART" id="SM00935">
    <property type="entry name" value="OmpH"/>
    <property type="match status" value="1"/>
</dbReference>
<evidence type="ECO:0000313" key="7">
    <source>
        <dbReference type="Proteomes" id="UP000002432"/>
    </source>
</evidence>
<evidence type="ECO:0000256" key="4">
    <source>
        <dbReference type="SAM" id="MobiDB-lite"/>
    </source>
</evidence>
<keyword evidence="7" id="KW-1185">Reference proteome</keyword>
<evidence type="ECO:0000256" key="3">
    <source>
        <dbReference type="SAM" id="Coils"/>
    </source>
</evidence>
<feature type="region of interest" description="Disordered" evidence="4">
    <location>
        <begin position="187"/>
        <end position="216"/>
    </location>
</feature>
<feature type="compositionally biased region" description="Low complexity" evidence="4">
    <location>
        <begin position="188"/>
        <end position="208"/>
    </location>
</feature>
<evidence type="ECO:0000313" key="6">
    <source>
        <dbReference type="EMBL" id="ABF39252.1"/>
    </source>
</evidence>
<dbReference type="EnsemblBacteria" id="ABF39252">
    <property type="protein sequence ID" value="ABF39252"/>
    <property type="gene ID" value="Acid345_0247"/>
</dbReference>
<dbReference type="InterPro" id="IPR005632">
    <property type="entry name" value="Chaperone_Skp"/>
</dbReference>
<dbReference type="KEGG" id="aba:Acid345_0247"/>
<feature type="coiled-coil region" evidence="3">
    <location>
        <begin position="70"/>
        <end position="127"/>
    </location>
</feature>
<dbReference type="EMBL" id="CP000360">
    <property type="protein sequence ID" value="ABF39252.1"/>
    <property type="molecule type" value="Genomic_DNA"/>
</dbReference>
<sequence length="216" mass="23215">MNRKFVCLLATLMFALTLNLSAQTTPAAATTPGGAKVGIIDVQQVIVATNEGQRDFEALQKKFDPKRTELQSLSKEVDSLKSQLNTQGDKMNEDAKAKLVKDIEAKQKVLQRQAEDAQNEFQQEQNTIAQRILQKLGPVIDKYAKENGFGLLIDSSNPWPQGPVLWANGSVDISKIVVDQYNTVSGVPAQPKPANAGAAKPAGTPAPGVGIKPPAK</sequence>
<dbReference type="InterPro" id="IPR024930">
    <property type="entry name" value="Skp_dom_sf"/>
</dbReference>
<dbReference type="AlphaFoldDB" id="Q1IV48"/>
<dbReference type="HOGENOM" id="CLU_109844_0_0_0"/>
<evidence type="ECO:0000256" key="2">
    <source>
        <dbReference type="ARBA" id="ARBA00022729"/>
    </source>
</evidence>
<dbReference type="Pfam" id="PF03938">
    <property type="entry name" value="OmpH"/>
    <property type="match status" value="1"/>
</dbReference>
<reference evidence="6 7" key="1">
    <citation type="journal article" date="2009" name="Appl. Environ. Microbiol.">
        <title>Three genomes from the phylum Acidobacteria provide insight into the lifestyles of these microorganisms in soils.</title>
        <authorList>
            <person name="Ward N.L."/>
            <person name="Challacombe J.F."/>
            <person name="Janssen P.H."/>
            <person name="Henrissat B."/>
            <person name="Coutinho P.M."/>
            <person name="Wu M."/>
            <person name="Xie G."/>
            <person name="Haft D.H."/>
            <person name="Sait M."/>
            <person name="Badger J."/>
            <person name="Barabote R.D."/>
            <person name="Bradley B."/>
            <person name="Brettin T.S."/>
            <person name="Brinkac L.M."/>
            <person name="Bruce D."/>
            <person name="Creasy T."/>
            <person name="Daugherty S.C."/>
            <person name="Davidsen T.M."/>
            <person name="DeBoy R.T."/>
            <person name="Detter J.C."/>
            <person name="Dodson R.J."/>
            <person name="Durkin A.S."/>
            <person name="Ganapathy A."/>
            <person name="Gwinn-Giglio M."/>
            <person name="Han C.S."/>
            <person name="Khouri H."/>
            <person name="Kiss H."/>
            <person name="Kothari S.P."/>
            <person name="Madupu R."/>
            <person name="Nelson K.E."/>
            <person name="Nelson W.C."/>
            <person name="Paulsen I."/>
            <person name="Penn K."/>
            <person name="Ren Q."/>
            <person name="Rosovitz M.J."/>
            <person name="Selengut J.D."/>
            <person name="Shrivastava S."/>
            <person name="Sullivan S.A."/>
            <person name="Tapia R."/>
            <person name="Thompson L.S."/>
            <person name="Watkins K.L."/>
            <person name="Yang Q."/>
            <person name="Yu C."/>
            <person name="Zafar N."/>
            <person name="Zhou L."/>
            <person name="Kuske C.R."/>
        </authorList>
    </citation>
    <scope>NUCLEOTIDE SEQUENCE [LARGE SCALE GENOMIC DNA]</scope>
    <source>
        <strain evidence="6 7">Ellin345</strain>
    </source>
</reference>
<dbReference type="GO" id="GO:0051082">
    <property type="term" value="F:unfolded protein binding"/>
    <property type="evidence" value="ECO:0007669"/>
    <property type="project" value="InterPro"/>
</dbReference>
<dbReference type="Gene3D" id="3.30.910.20">
    <property type="entry name" value="Skp domain"/>
    <property type="match status" value="1"/>
</dbReference>
<dbReference type="eggNOG" id="COG2825">
    <property type="taxonomic scope" value="Bacteria"/>
</dbReference>
<evidence type="ECO:0000256" key="1">
    <source>
        <dbReference type="ARBA" id="ARBA00009091"/>
    </source>
</evidence>
<dbReference type="STRING" id="204669.Acid345_0247"/>
<feature type="chain" id="PRO_5004192048" evidence="5">
    <location>
        <begin position="23"/>
        <end position="216"/>
    </location>
</feature>
<dbReference type="Proteomes" id="UP000002432">
    <property type="component" value="Chromosome"/>
</dbReference>
<protein>
    <submittedName>
        <fullName evidence="6">Outer membrane chaperone Skp (OmpH)</fullName>
    </submittedName>
</protein>
<name>Q1IV48_KORVE</name>
<dbReference type="GO" id="GO:0005829">
    <property type="term" value="C:cytosol"/>
    <property type="evidence" value="ECO:0007669"/>
    <property type="project" value="TreeGrafter"/>
</dbReference>
<feature type="signal peptide" evidence="5">
    <location>
        <begin position="1"/>
        <end position="22"/>
    </location>
</feature>
<dbReference type="PANTHER" id="PTHR35089:SF1">
    <property type="entry name" value="CHAPERONE PROTEIN SKP"/>
    <property type="match status" value="1"/>
</dbReference>
<keyword evidence="3" id="KW-0175">Coiled coil</keyword>
<dbReference type="GO" id="GO:0050821">
    <property type="term" value="P:protein stabilization"/>
    <property type="evidence" value="ECO:0007669"/>
    <property type="project" value="TreeGrafter"/>
</dbReference>